<evidence type="ECO:0000256" key="1">
    <source>
        <dbReference type="SAM" id="MobiDB-lite"/>
    </source>
</evidence>
<sequence length="66" mass="7354">MSWEPMGPQHEAPPTPSPDFCSDQGLSGGRSLAAARYTKTKSREPMRTICCLKERTELNLLETETD</sequence>
<organism evidence="2 3">
    <name type="scientific">Pleuronectes platessa</name>
    <name type="common">European plaice</name>
    <dbReference type="NCBI Taxonomy" id="8262"/>
    <lineage>
        <taxon>Eukaryota</taxon>
        <taxon>Metazoa</taxon>
        <taxon>Chordata</taxon>
        <taxon>Craniata</taxon>
        <taxon>Vertebrata</taxon>
        <taxon>Euteleostomi</taxon>
        <taxon>Actinopterygii</taxon>
        <taxon>Neopterygii</taxon>
        <taxon>Teleostei</taxon>
        <taxon>Neoteleostei</taxon>
        <taxon>Acanthomorphata</taxon>
        <taxon>Carangaria</taxon>
        <taxon>Pleuronectiformes</taxon>
        <taxon>Pleuronectoidei</taxon>
        <taxon>Pleuronectidae</taxon>
        <taxon>Pleuronectes</taxon>
    </lineage>
</organism>
<dbReference type="AlphaFoldDB" id="A0A9N7Y990"/>
<dbReference type="Proteomes" id="UP001153269">
    <property type="component" value="Unassembled WGS sequence"/>
</dbReference>
<evidence type="ECO:0000313" key="2">
    <source>
        <dbReference type="EMBL" id="CAB1417391.1"/>
    </source>
</evidence>
<comment type="caution">
    <text evidence="2">The sequence shown here is derived from an EMBL/GenBank/DDBJ whole genome shotgun (WGS) entry which is preliminary data.</text>
</comment>
<name>A0A9N7Y990_PLEPL</name>
<gene>
    <name evidence="2" type="ORF">PLEPLA_LOCUS5193</name>
</gene>
<keyword evidence="3" id="KW-1185">Reference proteome</keyword>
<protein>
    <submittedName>
        <fullName evidence="2">Uncharacterized protein</fullName>
    </submittedName>
</protein>
<dbReference type="EMBL" id="CADEAL010000262">
    <property type="protein sequence ID" value="CAB1417391.1"/>
    <property type="molecule type" value="Genomic_DNA"/>
</dbReference>
<evidence type="ECO:0000313" key="3">
    <source>
        <dbReference type="Proteomes" id="UP001153269"/>
    </source>
</evidence>
<accession>A0A9N7Y990</accession>
<feature type="region of interest" description="Disordered" evidence="1">
    <location>
        <begin position="1"/>
        <end position="43"/>
    </location>
</feature>
<proteinExistence type="predicted"/>
<reference evidence="2" key="1">
    <citation type="submission" date="2020-03" db="EMBL/GenBank/DDBJ databases">
        <authorList>
            <person name="Weist P."/>
        </authorList>
    </citation>
    <scope>NUCLEOTIDE SEQUENCE</scope>
</reference>